<dbReference type="PANTHER" id="PTHR45947:SF3">
    <property type="entry name" value="SULFOQUINOVOSYL TRANSFERASE SQD2"/>
    <property type="match status" value="1"/>
</dbReference>
<evidence type="ECO:0000313" key="3">
    <source>
        <dbReference type="EMBL" id="EOC99579.1"/>
    </source>
</evidence>
<organism evidence="3 4">
    <name type="scientific">Caldisalinibacter kiritimatiensis</name>
    <dbReference type="NCBI Taxonomy" id="1304284"/>
    <lineage>
        <taxon>Bacteria</taxon>
        <taxon>Bacillati</taxon>
        <taxon>Bacillota</taxon>
        <taxon>Tissierellia</taxon>
        <taxon>Tissierellales</taxon>
        <taxon>Thermohalobacteraceae</taxon>
        <taxon>Caldisalinibacter</taxon>
    </lineage>
</organism>
<dbReference type="OrthoDB" id="9802525at2"/>
<dbReference type="InterPro" id="IPR028098">
    <property type="entry name" value="Glyco_trans_4-like_N"/>
</dbReference>
<keyword evidence="4" id="KW-1185">Reference proteome</keyword>
<evidence type="ECO:0000259" key="1">
    <source>
        <dbReference type="Pfam" id="PF00534"/>
    </source>
</evidence>
<feature type="domain" description="Glycosyltransferase subfamily 4-like N-terminal" evidence="2">
    <location>
        <begin position="14"/>
        <end position="177"/>
    </location>
</feature>
<keyword evidence="3" id="KW-0808">Transferase</keyword>
<comment type="caution">
    <text evidence="3">The sequence shown here is derived from an EMBL/GenBank/DDBJ whole genome shotgun (WGS) entry which is preliminary data.</text>
</comment>
<dbReference type="AlphaFoldDB" id="R1CB94"/>
<dbReference type="CDD" id="cd03814">
    <property type="entry name" value="GT4-like"/>
    <property type="match status" value="1"/>
</dbReference>
<dbReference type="Pfam" id="PF00534">
    <property type="entry name" value="Glycos_transf_1"/>
    <property type="match status" value="1"/>
</dbReference>
<dbReference type="SUPFAM" id="SSF53756">
    <property type="entry name" value="UDP-Glycosyltransferase/glycogen phosphorylase"/>
    <property type="match status" value="1"/>
</dbReference>
<dbReference type="InterPro" id="IPR001296">
    <property type="entry name" value="Glyco_trans_1"/>
</dbReference>
<dbReference type="STRING" id="1304284.L21TH_2414"/>
<dbReference type="Proteomes" id="UP000013378">
    <property type="component" value="Unassembled WGS sequence"/>
</dbReference>
<dbReference type="PANTHER" id="PTHR45947">
    <property type="entry name" value="SULFOQUINOVOSYL TRANSFERASE SQD2"/>
    <property type="match status" value="1"/>
</dbReference>
<evidence type="ECO:0000259" key="2">
    <source>
        <dbReference type="Pfam" id="PF13439"/>
    </source>
</evidence>
<dbReference type="GO" id="GO:0016758">
    <property type="term" value="F:hexosyltransferase activity"/>
    <property type="evidence" value="ECO:0007669"/>
    <property type="project" value="TreeGrafter"/>
</dbReference>
<name>R1CB94_9FIRM</name>
<gene>
    <name evidence="3" type="ORF">L21TH_2414</name>
</gene>
<dbReference type="Gene3D" id="3.40.50.2000">
    <property type="entry name" value="Glycogen Phosphorylase B"/>
    <property type="match status" value="2"/>
</dbReference>
<reference evidence="3 4" key="1">
    <citation type="journal article" date="2015" name="Geomicrobiol. J.">
        <title>Caldisalinibacter kiritimatiensis gen. nov., sp. nov., a moderately thermohalophilic thiosulfate-reducing bacterium from a hypersaline microbial mat.</title>
        <authorList>
            <person name="Ben Hania W."/>
            <person name="Joseph M."/>
            <person name="Fiebig A."/>
            <person name="Bunk B."/>
            <person name="Klenk H.-P."/>
            <person name="Fardeau M.-L."/>
            <person name="Spring S."/>
        </authorList>
    </citation>
    <scope>NUCLEOTIDE SEQUENCE [LARGE SCALE GENOMIC DNA]</scope>
    <source>
        <strain evidence="3 4">L21-TH-D2</strain>
    </source>
</reference>
<accession>R1CB94</accession>
<dbReference type="EMBL" id="ARZA01000267">
    <property type="protein sequence ID" value="EOC99579.1"/>
    <property type="molecule type" value="Genomic_DNA"/>
</dbReference>
<proteinExistence type="predicted"/>
<protein>
    <submittedName>
        <fullName evidence="3">Glycosyl transferase, group 1 family</fullName>
    </submittedName>
</protein>
<dbReference type="RefSeq" id="WP_006316913.1">
    <property type="nucleotide sequence ID" value="NZ_ARZA01000267.1"/>
</dbReference>
<sequence>MKVAIFTDTFLPQINGVTKTLGKYIEYMEENDIDYRVFAPIDGDKEYNDRIIRFFSVKFFLYPECRMALPNYFTITKELDSFKPDIVHIVTPFNIGLFGYKYAKDNNIPIVSSYHTNIPQYLEYFNLGILKNVAWNFFRWFHSNCKKNYCPSQSTLELLKSQGIKDLEIWGRGIDTNKFSPKYRDTELRKLLNIDEKLVFLYVGRISSEKDLDVFMETTKKINENYKEKVHFLMVGDGPILEELKEEAPDNMTFTGFKQGEELSKYFASSDVFMFPSSTETYGNVILEAMASGLPVIACYEGGIKENLIDGYNGVACGAKKVEDYYEAAVKMIEDTKFRNNIASNALKYTAEKSWRSVFNRLFNSFKEVLDTEKSNQINKMSA</sequence>
<feature type="domain" description="Glycosyl transferase family 1" evidence="1">
    <location>
        <begin position="187"/>
        <end position="348"/>
    </location>
</feature>
<dbReference type="InterPro" id="IPR050194">
    <property type="entry name" value="Glycosyltransferase_grp1"/>
</dbReference>
<dbReference type="Pfam" id="PF13439">
    <property type="entry name" value="Glyco_transf_4"/>
    <property type="match status" value="1"/>
</dbReference>
<dbReference type="eggNOG" id="COG0438">
    <property type="taxonomic scope" value="Bacteria"/>
</dbReference>
<evidence type="ECO:0000313" key="4">
    <source>
        <dbReference type="Proteomes" id="UP000013378"/>
    </source>
</evidence>